<dbReference type="PANTHER" id="PTHR43077">
    <property type="entry name" value="TRANSPORT PERMEASE YVFS-RELATED"/>
    <property type="match status" value="1"/>
</dbReference>
<dbReference type="EMBL" id="JBAPLU010000001">
    <property type="protein sequence ID" value="MEI4270304.1"/>
    <property type="molecule type" value="Genomic_DNA"/>
</dbReference>
<comment type="caution">
    <text evidence="6">The sequence shown here is derived from an EMBL/GenBank/DDBJ whole genome shotgun (WGS) entry which is preliminary data.</text>
</comment>
<feature type="transmembrane region" description="Helical" evidence="5">
    <location>
        <begin position="249"/>
        <end position="267"/>
    </location>
</feature>
<sequence>MSQHGAPRRELFPGVTRRAAVLVVGVLLLQLGFVLSYVGAFHDPTPRGVPLAVVAPAGAPAGTADQVVAQLEALDGHPVAARAAGDEDAARQALGDREVDGVLLVGADAQDTLLVAGAEGGAVATALEQVLGQVDAAQQRTLTTTDAIPAGDGDARGLTAFYLAVGWVVGGYLVASIIGVSAGSRPATRGRAATRLVALAVYSLVSGLGGALVVGPLLGALDGGHTAVLTVFGALLVFAVGAVTTALQVWTGLVGIGLAILLFVVLGNPSAGGAYPAPLLPPFWAAIGRWLPPGAGTDGVRGLVYFGGAGAGAACAVLAAYAVVGVLGTLLGGGRRSAVAA</sequence>
<dbReference type="PANTHER" id="PTHR43077:SF5">
    <property type="entry name" value="PHAGE INFECTION PROTEIN"/>
    <property type="match status" value="1"/>
</dbReference>
<protein>
    <submittedName>
        <fullName evidence="6">DUF3533 domain-containing protein</fullName>
    </submittedName>
</protein>
<dbReference type="InterPro" id="IPR051328">
    <property type="entry name" value="T7SS_ABC-Transporter"/>
</dbReference>
<accession>A0ABU8DQG3</accession>
<comment type="subcellular location">
    <subcellularLocation>
        <location evidence="1">Membrane</location>
        <topology evidence="1">Multi-pass membrane protein</topology>
    </subcellularLocation>
</comment>
<evidence type="ECO:0000313" key="7">
    <source>
        <dbReference type="Proteomes" id="UP001361570"/>
    </source>
</evidence>
<keyword evidence="2 5" id="KW-0812">Transmembrane</keyword>
<evidence type="ECO:0000313" key="6">
    <source>
        <dbReference type="EMBL" id="MEI4270304.1"/>
    </source>
</evidence>
<evidence type="ECO:0000256" key="3">
    <source>
        <dbReference type="ARBA" id="ARBA00022989"/>
    </source>
</evidence>
<name>A0ABU8DQG3_9ACTN</name>
<evidence type="ECO:0000256" key="4">
    <source>
        <dbReference type="ARBA" id="ARBA00023136"/>
    </source>
</evidence>
<proteinExistence type="predicted"/>
<keyword evidence="4 5" id="KW-0472">Membrane</keyword>
<evidence type="ECO:0000256" key="1">
    <source>
        <dbReference type="ARBA" id="ARBA00004141"/>
    </source>
</evidence>
<keyword evidence="7" id="KW-1185">Reference proteome</keyword>
<feature type="transmembrane region" description="Helical" evidence="5">
    <location>
        <begin position="224"/>
        <end position="242"/>
    </location>
</feature>
<gene>
    <name evidence="6" type="ORF">TEK04_01090</name>
</gene>
<reference evidence="6 7" key="1">
    <citation type="submission" date="2024-03" db="EMBL/GenBank/DDBJ databases">
        <title>Draft genome sequence of Klenkia sp. LSe6-5.</title>
        <authorList>
            <person name="Duangmal K."/>
            <person name="Chantavorakit T."/>
        </authorList>
    </citation>
    <scope>NUCLEOTIDE SEQUENCE [LARGE SCALE GENOMIC DNA]</scope>
    <source>
        <strain evidence="6 7">LSe6-5</strain>
    </source>
</reference>
<evidence type="ECO:0000256" key="2">
    <source>
        <dbReference type="ARBA" id="ARBA00022692"/>
    </source>
</evidence>
<feature type="transmembrane region" description="Helical" evidence="5">
    <location>
        <begin position="20"/>
        <end position="40"/>
    </location>
</feature>
<organism evidence="6 7">
    <name type="scientific">Klenkia sesuvii</name>
    <dbReference type="NCBI Taxonomy" id="3103137"/>
    <lineage>
        <taxon>Bacteria</taxon>
        <taxon>Bacillati</taxon>
        <taxon>Actinomycetota</taxon>
        <taxon>Actinomycetes</taxon>
        <taxon>Geodermatophilales</taxon>
        <taxon>Geodermatophilaceae</taxon>
        <taxon>Klenkia</taxon>
    </lineage>
</organism>
<feature type="transmembrane region" description="Helical" evidence="5">
    <location>
        <begin position="303"/>
        <end position="327"/>
    </location>
</feature>
<feature type="transmembrane region" description="Helical" evidence="5">
    <location>
        <begin position="160"/>
        <end position="184"/>
    </location>
</feature>
<keyword evidence="3 5" id="KW-1133">Transmembrane helix</keyword>
<dbReference type="RefSeq" id="WP_336402443.1">
    <property type="nucleotide sequence ID" value="NZ_JBAPLU010000001.1"/>
</dbReference>
<feature type="transmembrane region" description="Helical" evidence="5">
    <location>
        <begin position="196"/>
        <end position="218"/>
    </location>
</feature>
<evidence type="ECO:0000256" key="5">
    <source>
        <dbReference type="SAM" id="Phobius"/>
    </source>
</evidence>
<dbReference type="Proteomes" id="UP001361570">
    <property type="component" value="Unassembled WGS sequence"/>
</dbReference>